<organism evidence="3 4">
    <name type="scientific">Salibacter halophilus</name>
    <dbReference type="NCBI Taxonomy" id="1803916"/>
    <lineage>
        <taxon>Bacteria</taxon>
        <taxon>Pseudomonadati</taxon>
        <taxon>Bacteroidota</taxon>
        <taxon>Flavobacteriia</taxon>
        <taxon>Flavobacteriales</taxon>
        <taxon>Salibacteraceae</taxon>
        <taxon>Salibacter</taxon>
    </lineage>
</organism>
<keyword evidence="4" id="KW-1185">Reference proteome</keyword>
<dbReference type="EMBL" id="WACR01000008">
    <property type="protein sequence ID" value="KAB1063384.1"/>
    <property type="molecule type" value="Genomic_DNA"/>
</dbReference>
<dbReference type="GO" id="GO:0016491">
    <property type="term" value="F:oxidoreductase activity"/>
    <property type="evidence" value="ECO:0007669"/>
    <property type="project" value="InterPro"/>
</dbReference>
<dbReference type="RefSeq" id="WP_151168782.1">
    <property type="nucleotide sequence ID" value="NZ_WACR01000008.1"/>
</dbReference>
<dbReference type="InterPro" id="IPR050553">
    <property type="entry name" value="Thioredoxin_ResA/DsbE_sf"/>
</dbReference>
<reference evidence="3 4" key="1">
    <citation type="submission" date="2019-09" db="EMBL/GenBank/DDBJ databases">
        <title>Genomes of Cryomorphaceae.</title>
        <authorList>
            <person name="Bowman J.P."/>
        </authorList>
    </citation>
    <scope>NUCLEOTIDE SEQUENCE [LARGE SCALE GENOMIC DNA]</scope>
    <source>
        <strain evidence="3 4">KCTC 52047</strain>
    </source>
</reference>
<feature type="domain" description="Thioredoxin" evidence="2">
    <location>
        <begin position="20"/>
        <end position="166"/>
    </location>
</feature>
<feature type="signal peptide" evidence="1">
    <location>
        <begin position="1"/>
        <end position="19"/>
    </location>
</feature>
<dbReference type="Proteomes" id="UP000435357">
    <property type="component" value="Unassembled WGS sequence"/>
</dbReference>
<dbReference type="OrthoDB" id="9815205at2"/>
<dbReference type="GO" id="GO:0016209">
    <property type="term" value="F:antioxidant activity"/>
    <property type="evidence" value="ECO:0007669"/>
    <property type="project" value="InterPro"/>
</dbReference>
<gene>
    <name evidence="3" type="ORF">F3059_09960</name>
</gene>
<protein>
    <submittedName>
        <fullName evidence="3">TlpA family protein disulfide reductase</fullName>
    </submittedName>
</protein>
<dbReference type="AlphaFoldDB" id="A0A6N6M4X3"/>
<dbReference type="PANTHER" id="PTHR42852:SF17">
    <property type="entry name" value="THIOREDOXIN-LIKE PROTEIN HI_1115"/>
    <property type="match status" value="1"/>
</dbReference>
<evidence type="ECO:0000256" key="1">
    <source>
        <dbReference type="SAM" id="SignalP"/>
    </source>
</evidence>
<accession>A0A6N6M4X3</accession>
<evidence type="ECO:0000313" key="4">
    <source>
        <dbReference type="Proteomes" id="UP000435357"/>
    </source>
</evidence>
<dbReference type="InterPro" id="IPR013766">
    <property type="entry name" value="Thioredoxin_domain"/>
</dbReference>
<sequence length="172" mass="19558">MKKVLSLAAFLLFVTFSFAQIKGRQVPSVKIKNLDFENINTADVIQNGGDPIIISFWATWCSPCKRELNTIRDMYPDWQAETGVKLVAVSIDDARNINKVPTYVYGQGWEYDVLLDPNGDFKRAMNVNNVPHTFLIDGDGKIVWHHNSYQPGDEEELFRLVQALSNGKELDH</sequence>
<dbReference type="PROSITE" id="PS51352">
    <property type="entry name" value="THIOREDOXIN_2"/>
    <property type="match status" value="1"/>
</dbReference>
<dbReference type="InterPro" id="IPR000866">
    <property type="entry name" value="AhpC/TSA"/>
</dbReference>
<dbReference type="PANTHER" id="PTHR42852">
    <property type="entry name" value="THIOL:DISULFIDE INTERCHANGE PROTEIN DSBE"/>
    <property type="match status" value="1"/>
</dbReference>
<proteinExistence type="predicted"/>
<dbReference type="InterPro" id="IPR036249">
    <property type="entry name" value="Thioredoxin-like_sf"/>
</dbReference>
<dbReference type="Pfam" id="PF00578">
    <property type="entry name" value="AhpC-TSA"/>
    <property type="match status" value="1"/>
</dbReference>
<comment type="caution">
    <text evidence="3">The sequence shown here is derived from an EMBL/GenBank/DDBJ whole genome shotgun (WGS) entry which is preliminary data.</text>
</comment>
<feature type="chain" id="PRO_5026699029" evidence="1">
    <location>
        <begin position="20"/>
        <end position="172"/>
    </location>
</feature>
<name>A0A6N6M4X3_9FLAO</name>
<keyword evidence="1" id="KW-0732">Signal</keyword>
<dbReference type="SUPFAM" id="SSF52833">
    <property type="entry name" value="Thioredoxin-like"/>
    <property type="match status" value="1"/>
</dbReference>
<evidence type="ECO:0000313" key="3">
    <source>
        <dbReference type="EMBL" id="KAB1063384.1"/>
    </source>
</evidence>
<dbReference type="Gene3D" id="3.40.30.10">
    <property type="entry name" value="Glutaredoxin"/>
    <property type="match status" value="1"/>
</dbReference>
<evidence type="ECO:0000259" key="2">
    <source>
        <dbReference type="PROSITE" id="PS51352"/>
    </source>
</evidence>
<dbReference type="CDD" id="cd02966">
    <property type="entry name" value="TlpA_like_family"/>
    <property type="match status" value="1"/>
</dbReference>